<accession>A0A8J4TR84</accession>
<feature type="compositionally biased region" description="Polar residues" evidence="1">
    <location>
        <begin position="56"/>
        <end position="69"/>
    </location>
</feature>
<dbReference type="EMBL" id="QNUK01000147">
    <property type="protein sequence ID" value="KAF5900040.1"/>
    <property type="molecule type" value="Genomic_DNA"/>
</dbReference>
<evidence type="ECO:0000313" key="3">
    <source>
        <dbReference type="Proteomes" id="UP000727407"/>
    </source>
</evidence>
<protein>
    <submittedName>
        <fullName evidence="2">Uncharacterized protein</fullName>
    </submittedName>
</protein>
<name>A0A8J4TR84_CLAMG</name>
<keyword evidence="3" id="KW-1185">Reference proteome</keyword>
<organism evidence="2 3">
    <name type="scientific">Clarias magur</name>
    <name type="common">Asian catfish</name>
    <name type="synonym">Macropteronotus magur</name>
    <dbReference type="NCBI Taxonomy" id="1594786"/>
    <lineage>
        <taxon>Eukaryota</taxon>
        <taxon>Metazoa</taxon>
        <taxon>Chordata</taxon>
        <taxon>Craniata</taxon>
        <taxon>Vertebrata</taxon>
        <taxon>Euteleostomi</taxon>
        <taxon>Actinopterygii</taxon>
        <taxon>Neopterygii</taxon>
        <taxon>Teleostei</taxon>
        <taxon>Ostariophysi</taxon>
        <taxon>Siluriformes</taxon>
        <taxon>Clariidae</taxon>
        <taxon>Clarias</taxon>
    </lineage>
</organism>
<dbReference type="Proteomes" id="UP000727407">
    <property type="component" value="Unassembled WGS sequence"/>
</dbReference>
<dbReference type="AlphaFoldDB" id="A0A8J4TR84"/>
<reference evidence="2" key="1">
    <citation type="submission" date="2020-07" db="EMBL/GenBank/DDBJ databases">
        <title>Clarias magur genome sequencing, assembly and annotation.</title>
        <authorList>
            <person name="Kushwaha B."/>
            <person name="Kumar R."/>
            <person name="Das P."/>
            <person name="Joshi C.G."/>
            <person name="Kumar D."/>
            <person name="Nagpure N.S."/>
            <person name="Pandey M."/>
            <person name="Agarwal S."/>
            <person name="Srivastava S."/>
            <person name="Singh M."/>
            <person name="Sahoo L."/>
            <person name="Jayasankar P."/>
            <person name="Meher P.K."/>
            <person name="Koringa P.G."/>
            <person name="Iquebal M.A."/>
            <person name="Das S.P."/>
            <person name="Bit A."/>
            <person name="Patnaik S."/>
            <person name="Patel N."/>
            <person name="Shah T.M."/>
            <person name="Hinsu A."/>
            <person name="Jena J.K."/>
        </authorList>
    </citation>
    <scope>NUCLEOTIDE SEQUENCE</scope>
    <source>
        <strain evidence="2">CIFAMagur01</strain>
        <tissue evidence="2">Testis</tissue>
    </source>
</reference>
<comment type="caution">
    <text evidence="2">The sequence shown here is derived from an EMBL/GenBank/DDBJ whole genome shotgun (WGS) entry which is preliminary data.</text>
</comment>
<evidence type="ECO:0000256" key="1">
    <source>
        <dbReference type="SAM" id="MobiDB-lite"/>
    </source>
</evidence>
<feature type="region of interest" description="Disordered" evidence="1">
    <location>
        <begin position="1"/>
        <end position="69"/>
    </location>
</feature>
<proteinExistence type="predicted"/>
<evidence type="ECO:0000313" key="2">
    <source>
        <dbReference type="EMBL" id="KAF5900040.1"/>
    </source>
</evidence>
<gene>
    <name evidence="2" type="ORF">DAT39_010228</name>
</gene>
<feature type="non-terminal residue" evidence="2">
    <location>
        <position position="69"/>
    </location>
</feature>
<feature type="compositionally biased region" description="Polar residues" evidence="1">
    <location>
        <begin position="22"/>
        <end position="48"/>
    </location>
</feature>
<sequence length="69" mass="7282">MVRENGEGSGSARAGQEKARPEQTTSDNTTAGKDTEEASTPPTENPSCTVIVKTGVNMSTPQQETRSEL</sequence>